<name>A0AC35G028_9BILA</name>
<accession>A0AC35G028</accession>
<proteinExistence type="predicted"/>
<evidence type="ECO:0000313" key="1">
    <source>
        <dbReference type="Proteomes" id="UP000887580"/>
    </source>
</evidence>
<dbReference type="WBParaSite" id="PS1159_v2.g22182.t1">
    <property type="protein sequence ID" value="PS1159_v2.g22182.t1"/>
    <property type="gene ID" value="PS1159_v2.g22182"/>
</dbReference>
<organism evidence="1 2">
    <name type="scientific">Panagrolaimus sp. PS1159</name>
    <dbReference type="NCBI Taxonomy" id="55785"/>
    <lineage>
        <taxon>Eukaryota</taxon>
        <taxon>Metazoa</taxon>
        <taxon>Ecdysozoa</taxon>
        <taxon>Nematoda</taxon>
        <taxon>Chromadorea</taxon>
        <taxon>Rhabditida</taxon>
        <taxon>Tylenchina</taxon>
        <taxon>Panagrolaimomorpha</taxon>
        <taxon>Panagrolaimoidea</taxon>
        <taxon>Panagrolaimidae</taxon>
        <taxon>Panagrolaimus</taxon>
    </lineage>
</organism>
<protein>
    <submittedName>
        <fullName evidence="2">Uncharacterized protein</fullName>
    </submittedName>
</protein>
<evidence type="ECO:0000313" key="2">
    <source>
        <dbReference type="WBParaSite" id="PS1159_v2.g22182.t1"/>
    </source>
</evidence>
<reference evidence="2" key="1">
    <citation type="submission" date="2022-11" db="UniProtKB">
        <authorList>
            <consortium name="WormBaseParasite"/>
        </authorList>
    </citation>
    <scope>IDENTIFICATION</scope>
</reference>
<dbReference type="Proteomes" id="UP000887580">
    <property type="component" value="Unplaced"/>
</dbReference>
<sequence length="203" mass="23967">MAELENGPFAIVTQEFCNAAFAMYQNDPQEFMCRIIRRHFGHAELILNYEMLHALKGNVLETIHLIFCHYFGVNVNNNGLAQQVTKNALAKCRSYRRQRLYQAIQYSLDQNFIAITSDDKYFFYGPHNEDETFLAPFEDAECDERLETAYYFGEQNFSKFGIPKLYRNREFIVVVEKEDDKIVISYIEPQPKFIDLIYTKNNY</sequence>